<accession>A0A401T4Z6</accession>
<organism evidence="1 2">
    <name type="scientific">Chiloscyllium punctatum</name>
    <name type="common">Brownbanded bambooshark</name>
    <name type="synonym">Hemiscyllium punctatum</name>
    <dbReference type="NCBI Taxonomy" id="137246"/>
    <lineage>
        <taxon>Eukaryota</taxon>
        <taxon>Metazoa</taxon>
        <taxon>Chordata</taxon>
        <taxon>Craniata</taxon>
        <taxon>Vertebrata</taxon>
        <taxon>Chondrichthyes</taxon>
        <taxon>Elasmobranchii</taxon>
        <taxon>Galeomorphii</taxon>
        <taxon>Galeoidea</taxon>
        <taxon>Orectolobiformes</taxon>
        <taxon>Hemiscylliidae</taxon>
        <taxon>Chiloscyllium</taxon>
    </lineage>
</organism>
<dbReference type="Proteomes" id="UP000287033">
    <property type="component" value="Unassembled WGS sequence"/>
</dbReference>
<sequence length="49" mass="5307">VDRSPSVADLGWFKSQFVEGVPGPSGIVHVSETGLTANREFCLKIIQAY</sequence>
<comment type="caution">
    <text evidence="1">The sequence shown here is derived from an EMBL/GenBank/DDBJ whole genome shotgun (WGS) entry which is preliminary data.</text>
</comment>
<protein>
    <submittedName>
        <fullName evidence="1">Uncharacterized protein</fullName>
    </submittedName>
</protein>
<dbReference type="EMBL" id="BEZZ01001044">
    <property type="protein sequence ID" value="GCC37705.1"/>
    <property type="molecule type" value="Genomic_DNA"/>
</dbReference>
<gene>
    <name evidence="1" type="ORF">chiPu_0016211</name>
</gene>
<dbReference type="AlphaFoldDB" id="A0A401T4Z6"/>
<keyword evidence="2" id="KW-1185">Reference proteome</keyword>
<reference evidence="1 2" key="1">
    <citation type="journal article" date="2018" name="Nat. Ecol. Evol.">
        <title>Shark genomes provide insights into elasmobranch evolution and the origin of vertebrates.</title>
        <authorList>
            <person name="Hara Y"/>
            <person name="Yamaguchi K"/>
            <person name="Onimaru K"/>
            <person name="Kadota M"/>
            <person name="Koyanagi M"/>
            <person name="Keeley SD"/>
            <person name="Tatsumi K"/>
            <person name="Tanaka K"/>
            <person name="Motone F"/>
            <person name="Kageyama Y"/>
            <person name="Nozu R"/>
            <person name="Adachi N"/>
            <person name="Nishimura O"/>
            <person name="Nakagawa R"/>
            <person name="Tanegashima C"/>
            <person name="Kiyatake I"/>
            <person name="Matsumoto R"/>
            <person name="Murakumo K"/>
            <person name="Nishida K"/>
            <person name="Terakita A"/>
            <person name="Kuratani S"/>
            <person name="Sato K"/>
            <person name="Hyodo S Kuraku.S."/>
        </authorList>
    </citation>
    <scope>NUCLEOTIDE SEQUENCE [LARGE SCALE GENOMIC DNA]</scope>
</reference>
<evidence type="ECO:0000313" key="2">
    <source>
        <dbReference type="Proteomes" id="UP000287033"/>
    </source>
</evidence>
<proteinExistence type="predicted"/>
<evidence type="ECO:0000313" key="1">
    <source>
        <dbReference type="EMBL" id="GCC37705.1"/>
    </source>
</evidence>
<name>A0A401T4Z6_CHIPU</name>
<feature type="non-terminal residue" evidence="1">
    <location>
        <position position="1"/>
    </location>
</feature>